<protein>
    <submittedName>
        <fullName evidence="1">Uncharacterized protein</fullName>
    </submittedName>
</protein>
<evidence type="ECO:0000313" key="2">
    <source>
        <dbReference type="Proteomes" id="UP000295270"/>
    </source>
</evidence>
<proteinExistence type="predicted"/>
<gene>
    <name evidence="1" type="ORF">EV142_101731</name>
</gene>
<reference evidence="1 2" key="1">
    <citation type="journal article" date="2015" name="Stand. Genomic Sci.">
        <title>Genomic Encyclopedia of Bacterial and Archaeal Type Strains, Phase III: the genomes of soil and plant-associated and newly described type strains.</title>
        <authorList>
            <person name="Whitman W.B."/>
            <person name="Woyke T."/>
            <person name="Klenk H.P."/>
            <person name="Zhou Y."/>
            <person name="Lilburn T.G."/>
            <person name="Beck B.J."/>
            <person name="De Vos P."/>
            <person name="Vandamme P."/>
            <person name="Eisen J.A."/>
            <person name="Garrity G."/>
            <person name="Hugenholtz P."/>
            <person name="Kyrpides N.C."/>
        </authorList>
    </citation>
    <scope>NUCLEOTIDE SEQUENCE [LARGE SCALE GENOMIC DNA]</scope>
    <source>
        <strain evidence="1 2">P5626</strain>
    </source>
</reference>
<dbReference type="Proteomes" id="UP000295270">
    <property type="component" value="Unassembled WGS sequence"/>
</dbReference>
<sequence length="361" mass="39955">MSFMALTMLSCSEETMKQNDEISLTKNTVSTKKIAAEDCSTPALIGPADTSYNCFGLAFSLSETEEKKPMDNAEIYQAYIATGIFKEDNSNKATKVLYWNNLTDYQTGNYTAIDHAAIITDSGNTTVYSKQGLNALYKNCIGYYYLNTTKSYYRTYSLNVDLNKPVTAPIRGEVFSVSLQHDAHSLGVQYSWVYDTDNLQLISNDGITLTLKVKDNAVAKSYSITLNAKHQAGVVINGLSFPKTVTSSYSFVLASNTPPALTASFTGSSYVTKASMGSWSATVSGGTTPYQQYSWWIKRHEDPVSSYIQIGTGNPLYLFTRTSVKSTYYDLYFRVIDANNQSYSTTPQIIQSTGVLELFDM</sequence>
<comment type="caution">
    <text evidence="1">The sequence shown here is derived from an EMBL/GenBank/DDBJ whole genome shotgun (WGS) entry which is preliminary data.</text>
</comment>
<organism evidence="1 2">
    <name type="scientific">Flavobacterium circumlabens</name>
    <dbReference type="NCBI Taxonomy" id="2133765"/>
    <lineage>
        <taxon>Bacteria</taxon>
        <taxon>Pseudomonadati</taxon>
        <taxon>Bacteroidota</taxon>
        <taxon>Flavobacteriia</taxon>
        <taxon>Flavobacteriales</taxon>
        <taxon>Flavobacteriaceae</taxon>
        <taxon>Flavobacterium</taxon>
    </lineage>
</organism>
<dbReference type="EMBL" id="SLWA01000001">
    <property type="protein sequence ID" value="TCN61144.1"/>
    <property type="molecule type" value="Genomic_DNA"/>
</dbReference>
<name>A0ABY2B5I6_9FLAO</name>
<accession>A0ABY2B5I6</accession>
<evidence type="ECO:0000313" key="1">
    <source>
        <dbReference type="EMBL" id="TCN61144.1"/>
    </source>
</evidence>
<keyword evidence="2" id="KW-1185">Reference proteome</keyword>